<dbReference type="SUPFAM" id="SSF52540">
    <property type="entry name" value="P-loop containing nucleoside triphosphate hydrolases"/>
    <property type="match status" value="1"/>
</dbReference>
<dbReference type="EMBL" id="UINC01063004">
    <property type="protein sequence ID" value="SVB90162.1"/>
    <property type="molecule type" value="Genomic_DNA"/>
</dbReference>
<dbReference type="AlphaFoldDB" id="A0A382HSQ5"/>
<protein>
    <recommendedName>
        <fullName evidence="6">UvrD-like helicase ATP-binding domain-containing protein</fullName>
    </recommendedName>
</protein>
<feature type="non-terminal residue" evidence="7">
    <location>
        <position position="460"/>
    </location>
</feature>
<feature type="domain" description="UvrD-like helicase ATP-binding" evidence="6">
    <location>
        <begin position="15"/>
        <end position="460"/>
    </location>
</feature>
<organism evidence="7">
    <name type="scientific">marine metagenome</name>
    <dbReference type="NCBI Taxonomy" id="408172"/>
    <lineage>
        <taxon>unclassified sequences</taxon>
        <taxon>metagenomes</taxon>
        <taxon>ecological metagenomes</taxon>
    </lineage>
</organism>
<feature type="region of interest" description="Disordered" evidence="5">
    <location>
        <begin position="100"/>
        <end position="121"/>
    </location>
</feature>
<evidence type="ECO:0000256" key="4">
    <source>
        <dbReference type="ARBA" id="ARBA00022840"/>
    </source>
</evidence>
<proteinExistence type="predicted"/>
<dbReference type="GO" id="GO:0043138">
    <property type="term" value="F:3'-5' DNA helicase activity"/>
    <property type="evidence" value="ECO:0007669"/>
    <property type="project" value="TreeGrafter"/>
</dbReference>
<evidence type="ECO:0000313" key="7">
    <source>
        <dbReference type="EMBL" id="SVB90162.1"/>
    </source>
</evidence>
<keyword evidence="4" id="KW-0067">ATP-binding</keyword>
<feature type="non-terminal residue" evidence="7">
    <location>
        <position position="1"/>
    </location>
</feature>
<dbReference type="PROSITE" id="PS51198">
    <property type="entry name" value="UVRD_HELICASE_ATP_BIND"/>
    <property type="match status" value="1"/>
</dbReference>
<keyword evidence="3" id="KW-0347">Helicase</keyword>
<dbReference type="InterPro" id="IPR000212">
    <property type="entry name" value="DNA_helicase_UvrD/REP"/>
</dbReference>
<dbReference type="InterPro" id="IPR014016">
    <property type="entry name" value="UvrD-like_ATP-bd"/>
</dbReference>
<gene>
    <name evidence="7" type="ORF">METZ01_LOCUS243016</name>
</gene>
<reference evidence="7" key="1">
    <citation type="submission" date="2018-05" db="EMBL/GenBank/DDBJ databases">
        <authorList>
            <person name="Lanie J.A."/>
            <person name="Ng W.-L."/>
            <person name="Kazmierczak K.M."/>
            <person name="Andrzejewski T.M."/>
            <person name="Davidsen T.M."/>
            <person name="Wayne K.J."/>
            <person name="Tettelin H."/>
            <person name="Glass J.I."/>
            <person name="Rusch D."/>
            <person name="Podicherti R."/>
            <person name="Tsui H.-C.T."/>
            <person name="Winkler M.E."/>
        </authorList>
    </citation>
    <scope>NUCLEOTIDE SEQUENCE</scope>
</reference>
<name>A0A382HSQ5_9ZZZZ</name>
<dbReference type="PANTHER" id="PTHR11070:SF23">
    <property type="entry name" value="RECBCD ENZYME SUBUNIT RECB"/>
    <property type="match status" value="1"/>
</dbReference>
<evidence type="ECO:0000256" key="1">
    <source>
        <dbReference type="ARBA" id="ARBA00022741"/>
    </source>
</evidence>
<dbReference type="PANTHER" id="PTHR11070">
    <property type="entry name" value="UVRD / RECB / PCRA DNA HELICASE FAMILY MEMBER"/>
    <property type="match status" value="1"/>
</dbReference>
<dbReference type="Pfam" id="PF00580">
    <property type="entry name" value="UvrD-helicase"/>
    <property type="match status" value="1"/>
</dbReference>
<evidence type="ECO:0000259" key="6">
    <source>
        <dbReference type="PROSITE" id="PS51198"/>
    </source>
</evidence>
<sequence length="460" mass="53253">RGRRHRSMDQLLNEPADQAARLRIRQQLDHSVICLAGAGAGKTHELVERMVACIRRGTCQVEELAAITFTRKAAGELRARFNQQLQSAQLEAERQHELGLDELPPDNLSPDELQTDEMSTDGDRFEARRLQRAVRHLDRCKIGTIHAFCACLLRQYPARARLPADFHEVEEREELWLARQAWDQFLEARSADGDRRLQAIEDTGLTAEQFYQFFLTRNQYSDLPLKPTTQARPDLEGPTQQLCEFVHQVAQQIPEDLPGEPDRLMETVTRLQHRFAFAAPQTDADRAFLLRTFDSSAATQVTLKRWGPPGSPEQHLARSLRDSLTKALRTQVIQPVLAAWRRYVYSLAAEFVEEATLHYRQLRRRRGMLTFNDLMETTATMLRDDLETRRSLQQRFRIIFVDEFQDTDPLQAQILLYLTGQELTERSWQGQTPRPGSLFLVGDEKQSIYRFRRADVDVFR</sequence>
<dbReference type="GO" id="GO:0005524">
    <property type="term" value="F:ATP binding"/>
    <property type="evidence" value="ECO:0007669"/>
    <property type="project" value="UniProtKB-KW"/>
</dbReference>
<dbReference type="GO" id="GO:0000725">
    <property type="term" value="P:recombinational repair"/>
    <property type="evidence" value="ECO:0007669"/>
    <property type="project" value="TreeGrafter"/>
</dbReference>
<dbReference type="GO" id="GO:0009338">
    <property type="term" value="C:exodeoxyribonuclease V complex"/>
    <property type="evidence" value="ECO:0007669"/>
    <property type="project" value="TreeGrafter"/>
</dbReference>
<accession>A0A382HSQ5</accession>
<evidence type="ECO:0000256" key="5">
    <source>
        <dbReference type="SAM" id="MobiDB-lite"/>
    </source>
</evidence>
<dbReference type="InterPro" id="IPR027417">
    <property type="entry name" value="P-loop_NTPase"/>
</dbReference>
<evidence type="ECO:0000256" key="2">
    <source>
        <dbReference type="ARBA" id="ARBA00022801"/>
    </source>
</evidence>
<keyword evidence="1" id="KW-0547">Nucleotide-binding</keyword>
<evidence type="ECO:0000256" key="3">
    <source>
        <dbReference type="ARBA" id="ARBA00022806"/>
    </source>
</evidence>
<dbReference type="GO" id="GO:0003677">
    <property type="term" value="F:DNA binding"/>
    <property type="evidence" value="ECO:0007669"/>
    <property type="project" value="InterPro"/>
</dbReference>
<dbReference type="GO" id="GO:0005829">
    <property type="term" value="C:cytosol"/>
    <property type="evidence" value="ECO:0007669"/>
    <property type="project" value="TreeGrafter"/>
</dbReference>
<dbReference type="GO" id="GO:0016787">
    <property type="term" value="F:hydrolase activity"/>
    <property type="evidence" value="ECO:0007669"/>
    <property type="project" value="UniProtKB-KW"/>
</dbReference>
<dbReference type="Gene3D" id="3.40.50.300">
    <property type="entry name" value="P-loop containing nucleotide triphosphate hydrolases"/>
    <property type="match status" value="2"/>
</dbReference>
<keyword evidence="2" id="KW-0378">Hydrolase</keyword>